<evidence type="ECO:0000256" key="3">
    <source>
        <dbReference type="ARBA" id="ARBA00022741"/>
    </source>
</evidence>
<comment type="caution">
    <text evidence="6">The sequence shown here is derived from an EMBL/GenBank/DDBJ whole genome shotgun (WGS) entry which is preliminary data.</text>
</comment>
<feature type="domain" description="ABC transporter" evidence="5">
    <location>
        <begin position="7"/>
        <end position="235"/>
    </location>
</feature>
<comment type="similarity">
    <text evidence="1">Belongs to the ABC transporter superfamily.</text>
</comment>
<dbReference type="PANTHER" id="PTHR43335">
    <property type="entry name" value="ABC TRANSPORTER, ATP-BINDING PROTEIN"/>
    <property type="match status" value="1"/>
</dbReference>
<dbReference type="Gene3D" id="3.40.50.300">
    <property type="entry name" value="P-loop containing nucleotide triphosphate hydrolases"/>
    <property type="match status" value="1"/>
</dbReference>
<dbReference type="InterPro" id="IPR017871">
    <property type="entry name" value="ABC_transporter-like_CS"/>
</dbReference>
<dbReference type="PROSITE" id="PS50893">
    <property type="entry name" value="ABC_TRANSPORTER_2"/>
    <property type="match status" value="1"/>
</dbReference>
<dbReference type="SMART" id="SM00382">
    <property type="entry name" value="AAA"/>
    <property type="match status" value="1"/>
</dbReference>
<dbReference type="PANTHER" id="PTHR43335:SF4">
    <property type="entry name" value="ABC TRANSPORTER, ATP-BINDING PROTEIN"/>
    <property type="match status" value="1"/>
</dbReference>
<dbReference type="InterPro" id="IPR003593">
    <property type="entry name" value="AAA+_ATPase"/>
</dbReference>
<sequence length="237" mass="26264">MENNLAIKITNLTKKISNKTIIDDLSLDIYKGQVLGFLGPNGAGKTTTIRMIVGLISMSSGEVLIGGNSIKTDFKKAIKDVGAIVENPEFYKFLSGYKNLLHFAKMYDNVSKERIDEVIKMVNLQESIHEKVKGYSLGMRQRLGIALAMLHNPSVLILDEPTNGLDPEGIAEMRTYLKDLAHNENVAVLVSSHLLSEMQLMCDRVAIIKKGKLLAIKNSNEFDNLEKEFLKIVGGVN</sequence>
<keyword evidence="3" id="KW-0547">Nucleotide-binding</keyword>
<evidence type="ECO:0000256" key="1">
    <source>
        <dbReference type="ARBA" id="ARBA00005417"/>
    </source>
</evidence>
<evidence type="ECO:0000256" key="4">
    <source>
        <dbReference type="ARBA" id="ARBA00022840"/>
    </source>
</evidence>
<name>A0ABP3UMK6_9CLOT</name>
<evidence type="ECO:0000259" key="5">
    <source>
        <dbReference type="PROSITE" id="PS50893"/>
    </source>
</evidence>
<gene>
    <name evidence="6" type="ORF">GCM10008906_10780</name>
</gene>
<reference evidence="7" key="1">
    <citation type="journal article" date="2019" name="Int. J. Syst. Evol. Microbiol.">
        <title>The Global Catalogue of Microorganisms (GCM) 10K type strain sequencing project: providing services to taxonomists for standard genome sequencing and annotation.</title>
        <authorList>
            <consortium name="The Broad Institute Genomics Platform"/>
            <consortium name="The Broad Institute Genome Sequencing Center for Infectious Disease"/>
            <person name="Wu L."/>
            <person name="Ma J."/>
        </authorList>
    </citation>
    <scope>NUCLEOTIDE SEQUENCE [LARGE SCALE GENOMIC DNA]</scope>
    <source>
        <strain evidence="7">JCM 1407</strain>
    </source>
</reference>
<dbReference type="RefSeq" id="WP_343759599.1">
    <property type="nucleotide sequence ID" value="NZ_BAAACG010000006.1"/>
</dbReference>
<evidence type="ECO:0000313" key="6">
    <source>
        <dbReference type="EMBL" id="GAA0736136.1"/>
    </source>
</evidence>
<dbReference type="EMBL" id="BAAACG010000006">
    <property type="protein sequence ID" value="GAA0736136.1"/>
    <property type="molecule type" value="Genomic_DNA"/>
</dbReference>
<dbReference type="PROSITE" id="PS00211">
    <property type="entry name" value="ABC_TRANSPORTER_1"/>
    <property type="match status" value="1"/>
</dbReference>
<dbReference type="Pfam" id="PF00005">
    <property type="entry name" value="ABC_tran"/>
    <property type="match status" value="1"/>
</dbReference>
<keyword evidence="7" id="KW-1185">Reference proteome</keyword>
<dbReference type="SUPFAM" id="SSF52540">
    <property type="entry name" value="P-loop containing nucleoside triphosphate hydrolases"/>
    <property type="match status" value="1"/>
</dbReference>
<proteinExistence type="inferred from homology"/>
<dbReference type="InterPro" id="IPR027417">
    <property type="entry name" value="P-loop_NTPase"/>
</dbReference>
<evidence type="ECO:0000313" key="7">
    <source>
        <dbReference type="Proteomes" id="UP001501510"/>
    </source>
</evidence>
<organism evidence="6 7">
    <name type="scientific">Clostridium oceanicum</name>
    <dbReference type="NCBI Taxonomy" id="1543"/>
    <lineage>
        <taxon>Bacteria</taxon>
        <taxon>Bacillati</taxon>
        <taxon>Bacillota</taxon>
        <taxon>Clostridia</taxon>
        <taxon>Eubacteriales</taxon>
        <taxon>Clostridiaceae</taxon>
        <taxon>Clostridium</taxon>
    </lineage>
</organism>
<accession>A0ABP3UMK6</accession>
<keyword evidence="4" id="KW-0067">ATP-binding</keyword>
<protein>
    <recommendedName>
        <fullName evidence="5">ABC transporter domain-containing protein</fullName>
    </recommendedName>
</protein>
<dbReference type="InterPro" id="IPR003439">
    <property type="entry name" value="ABC_transporter-like_ATP-bd"/>
</dbReference>
<keyword evidence="2" id="KW-0813">Transport</keyword>
<evidence type="ECO:0000256" key="2">
    <source>
        <dbReference type="ARBA" id="ARBA00022448"/>
    </source>
</evidence>
<dbReference type="Proteomes" id="UP001501510">
    <property type="component" value="Unassembled WGS sequence"/>
</dbReference>